<dbReference type="InterPro" id="IPR005652">
    <property type="entry name" value="Photo_RC_H"/>
</dbReference>
<keyword evidence="1" id="KW-0472">Membrane</keyword>
<dbReference type="Pfam" id="PF05239">
    <property type="entry name" value="PRC"/>
    <property type="match status" value="1"/>
</dbReference>
<sequence length="258" mass="27735">MPGAHQFVQMDLAAGLLYAFFAFFFILCLWLHREGKREGYPLISDRPSHPLRVPIEGFPGVPPLKHFKLAHPDAHALNRQERDLSALLEPADGYPGAPLLPTGDAMRDGVGPASYAQRADVPDLAFDDGLPKIIPLRAAPGFVIGESDPDPRGKPVVTLDGKIAGVVVDLWVDRSEMILRYLEVEASGGARRVLVPMFLATINAAGTVRVISVTAAQLAAAPGIALPEQITLLEEDKVSAYFGGGHFYATAARSEPLL</sequence>
<dbReference type="Proteomes" id="UP000689967">
    <property type="component" value="Unassembled WGS sequence"/>
</dbReference>
<evidence type="ECO:0000259" key="3">
    <source>
        <dbReference type="Pfam" id="PF05239"/>
    </source>
</evidence>
<comment type="caution">
    <text evidence="4">The sequence shown here is derived from an EMBL/GenBank/DDBJ whole genome shotgun (WGS) entry which is preliminary data.</text>
</comment>
<name>A0ABS6H2G1_9PROT</name>
<organism evidence="4 5">
    <name type="scientific">Falsiroseomonas oleicola</name>
    <dbReference type="NCBI Taxonomy" id="2801474"/>
    <lineage>
        <taxon>Bacteria</taxon>
        <taxon>Pseudomonadati</taxon>
        <taxon>Pseudomonadota</taxon>
        <taxon>Alphaproteobacteria</taxon>
        <taxon>Acetobacterales</taxon>
        <taxon>Roseomonadaceae</taxon>
        <taxon>Falsiroseomonas</taxon>
    </lineage>
</organism>
<accession>A0ABS6H2G1</accession>
<dbReference type="InterPro" id="IPR015810">
    <property type="entry name" value="Photo_RC_H_N"/>
</dbReference>
<dbReference type="EMBL" id="JAERQM010000001">
    <property type="protein sequence ID" value="MBU8542852.1"/>
    <property type="molecule type" value="Genomic_DNA"/>
</dbReference>
<evidence type="ECO:0000259" key="2">
    <source>
        <dbReference type="Pfam" id="PF03967"/>
    </source>
</evidence>
<evidence type="ECO:0000256" key="1">
    <source>
        <dbReference type="SAM" id="Phobius"/>
    </source>
</evidence>
<dbReference type="RefSeq" id="WP_216873144.1">
    <property type="nucleotide sequence ID" value="NZ_JAERQM010000001.1"/>
</dbReference>
<evidence type="ECO:0000313" key="4">
    <source>
        <dbReference type="EMBL" id="MBU8542852.1"/>
    </source>
</evidence>
<protein>
    <submittedName>
        <fullName evidence="4">PRC-barrel domain-containing protein</fullName>
    </submittedName>
</protein>
<dbReference type="Pfam" id="PF03967">
    <property type="entry name" value="PRCH"/>
    <property type="match status" value="1"/>
</dbReference>
<gene>
    <name evidence="4" type="ORF">JJQ90_04010</name>
</gene>
<proteinExistence type="predicted"/>
<feature type="domain" description="Photosynthetic reaction centre H subunit N-terminal" evidence="2">
    <location>
        <begin position="7"/>
        <end position="137"/>
    </location>
</feature>
<keyword evidence="1" id="KW-1133">Transmembrane helix</keyword>
<keyword evidence="1" id="KW-0812">Transmembrane</keyword>
<feature type="transmembrane region" description="Helical" evidence="1">
    <location>
        <begin position="12"/>
        <end position="31"/>
    </location>
</feature>
<dbReference type="InterPro" id="IPR027275">
    <property type="entry name" value="PRC-brl_dom"/>
</dbReference>
<evidence type="ECO:0000313" key="5">
    <source>
        <dbReference type="Proteomes" id="UP000689967"/>
    </source>
</evidence>
<feature type="domain" description="PRC-barrel" evidence="3">
    <location>
        <begin position="148"/>
        <end position="198"/>
    </location>
</feature>
<reference evidence="4 5" key="1">
    <citation type="submission" date="2021-01" db="EMBL/GenBank/DDBJ databases">
        <title>Roseomonas sp. nov, a bacterium isolated from an oil production mixture in Yumen Oilfield.</title>
        <authorList>
            <person name="Wu D."/>
        </authorList>
    </citation>
    <scope>NUCLEOTIDE SEQUENCE [LARGE SCALE GENOMIC DNA]</scope>
    <source>
        <strain evidence="4 5">ROY-5-3</strain>
    </source>
</reference>
<dbReference type="NCBIfam" id="TIGR01150">
    <property type="entry name" value="puhA"/>
    <property type="match status" value="1"/>
</dbReference>
<keyword evidence="5" id="KW-1185">Reference proteome</keyword>